<dbReference type="SMART" id="SM00342">
    <property type="entry name" value="HTH_ARAC"/>
    <property type="match status" value="1"/>
</dbReference>
<evidence type="ECO:0000313" key="6">
    <source>
        <dbReference type="Proteomes" id="UP000190539"/>
    </source>
</evidence>
<name>A0A1V4A5T9_9ACTN</name>
<evidence type="ECO:0000259" key="4">
    <source>
        <dbReference type="PROSITE" id="PS01124"/>
    </source>
</evidence>
<accession>A0A1V4A5T9</accession>
<feature type="domain" description="HTH araC/xylS-type" evidence="4">
    <location>
        <begin position="218"/>
        <end position="320"/>
    </location>
</feature>
<dbReference type="Proteomes" id="UP000190539">
    <property type="component" value="Unassembled WGS sequence"/>
</dbReference>
<dbReference type="PROSITE" id="PS01124">
    <property type="entry name" value="HTH_ARAC_FAMILY_2"/>
    <property type="match status" value="1"/>
</dbReference>
<dbReference type="InterPro" id="IPR018060">
    <property type="entry name" value="HTH_AraC"/>
</dbReference>
<evidence type="ECO:0000313" key="5">
    <source>
        <dbReference type="EMBL" id="OON76994.1"/>
    </source>
</evidence>
<dbReference type="EMBL" id="MVFC01000016">
    <property type="protein sequence ID" value="OON76994.1"/>
    <property type="molecule type" value="Genomic_DNA"/>
</dbReference>
<dbReference type="PANTHER" id="PTHR46796">
    <property type="entry name" value="HTH-TYPE TRANSCRIPTIONAL ACTIVATOR RHAS-RELATED"/>
    <property type="match status" value="1"/>
</dbReference>
<protein>
    <recommendedName>
        <fullName evidence="4">HTH araC/xylS-type domain-containing protein</fullName>
    </recommendedName>
</protein>
<dbReference type="GO" id="GO:0043565">
    <property type="term" value="F:sequence-specific DNA binding"/>
    <property type="evidence" value="ECO:0007669"/>
    <property type="project" value="InterPro"/>
</dbReference>
<keyword evidence="3" id="KW-0804">Transcription</keyword>
<dbReference type="InterPro" id="IPR050204">
    <property type="entry name" value="AraC_XylS_family_regulators"/>
</dbReference>
<keyword evidence="1" id="KW-0805">Transcription regulation</keyword>
<dbReference type="STRING" id="83656.B1H18_19825"/>
<dbReference type="Pfam" id="PF12833">
    <property type="entry name" value="HTH_18"/>
    <property type="match status" value="1"/>
</dbReference>
<dbReference type="SUPFAM" id="SSF46689">
    <property type="entry name" value="Homeodomain-like"/>
    <property type="match status" value="1"/>
</dbReference>
<dbReference type="InterPro" id="IPR009057">
    <property type="entry name" value="Homeodomain-like_sf"/>
</dbReference>
<organism evidence="5 6">
    <name type="scientific">Streptomyces tsukubensis</name>
    <dbReference type="NCBI Taxonomy" id="83656"/>
    <lineage>
        <taxon>Bacteria</taxon>
        <taxon>Bacillati</taxon>
        <taxon>Actinomycetota</taxon>
        <taxon>Actinomycetes</taxon>
        <taxon>Kitasatosporales</taxon>
        <taxon>Streptomycetaceae</taxon>
        <taxon>Streptomyces</taxon>
    </lineage>
</organism>
<evidence type="ECO:0000256" key="3">
    <source>
        <dbReference type="ARBA" id="ARBA00023163"/>
    </source>
</evidence>
<dbReference type="AlphaFoldDB" id="A0A1V4A5T9"/>
<dbReference type="RefSeq" id="WP_179120217.1">
    <property type="nucleotide sequence ID" value="NZ_CP045178.1"/>
</dbReference>
<dbReference type="GO" id="GO:0003700">
    <property type="term" value="F:DNA-binding transcription factor activity"/>
    <property type="evidence" value="ECO:0007669"/>
    <property type="project" value="InterPro"/>
</dbReference>
<evidence type="ECO:0000256" key="1">
    <source>
        <dbReference type="ARBA" id="ARBA00023015"/>
    </source>
</evidence>
<evidence type="ECO:0000256" key="2">
    <source>
        <dbReference type="ARBA" id="ARBA00023125"/>
    </source>
</evidence>
<gene>
    <name evidence="5" type="ORF">B1H18_19825</name>
</gene>
<dbReference type="PANTHER" id="PTHR46796:SF12">
    <property type="entry name" value="HTH-TYPE DNA-BINDING TRANSCRIPTIONAL ACTIVATOR EUTR"/>
    <property type="match status" value="1"/>
</dbReference>
<sequence>MTASAGVSLPRRTVFETSEAELLGQYLRDAYGSNLRTSVVKAEACRHVRTDAGDFAVDEMRLPASFSYSAELPDIIIAESRGGELERRLGQESDRVVAGDVLIFTQPGLDYRGECHGFDARTTTLTTATLALVAGEPVRFTDYRPLSQATAQLWKRTVDYLSQDLLDVPEAAAQPLLRDNAARLLAATALSVFPNNVMHDTRCETAADHPAAASALLRRARAFIDDNAHRDIGLSDIAAAVHVTPRALQYAFRRHLDTTPTAYLRRVRLNHAHAALKAATPASGETVTTVAARWGFLNPGRFAAVYRLAYGRSPSHTLKSW</sequence>
<proteinExistence type="predicted"/>
<comment type="caution">
    <text evidence="5">The sequence shown here is derived from an EMBL/GenBank/DDBJ whole genome shotgun (WGS) entry which is preliminary data.</text>
</comment>
<reference evidence="5 6" key="1">
    <citation type="submission" date="2017-02" db="EMBL/GenBank/DDBJ databases">
        <title>Draft Genome Sequence of Streptomyces tsukubaensis F601, a Producer of the immunosuppressant tacrolimus FK506.</title>
        <authorList>
            <person name="Zong G."/>
            <person name="Zhong C."/>
            <person name="Fu J."/>
            <person name="Qin R."/>
            <person name="Cao G."/>
        </authorList>
    </citation>
    <scope>NUCLEOTIDE SEQUENCE [LARGE SCALE GENOMIC DNA]</scope>
    <source>
        <strain evidence="5 6">F601</strain>
    </source>
</reference>
<keyword evidence="2" id="KW-0238">DNA-binding</keyword>
<keyword evidence="6" id="KW-1185">Reference proteome</keyword>
<dbReference type="Gene3D" id="1.10.10.60">
    <property type="entry name" value="Homeodomain-like"/>
    <property type="match status" value="1"/>
</dbReference>